<evidence type="ECO:0000256" key="1">
    <source>
        <dbReference type="SAM" id="Coils"/>
    </source>
</evidence>
<reference evidence="2 3" key="1">
    <citation type="journal article" date="2014" name="PLoS Genet.">
        <title>Phylogenetically driven sequencing of extremely halophilic archaea reveals strategies for static and dynamic osmo-response.</title>
        <authorList>
            <person name="Becker E.A."/>
            <person name="Seitzer P.M."/>
            <person name="Tritt A."/>
            <person name="Larsen D."/>
            <person name="Krusor M."/>
            <person name="Yao A.I."/>
            <person name="Wu D."/>
            <person name="Madern D."/>
            <person name="Eisen J.A."/>
            <person name="Darling A.E."/>
            <person name="Facciotti M.T."/>
        </authorList>
    </citation>
    <scope>NUCLEOTIDE SEQUENCE [LARGE SCALE GENOMIC DNA]</scope>
    <source>
        <strain evidence="2 3">2-9-1</strain>
    </source>
</reference>
<keyword evidence="1" id="KW-0175">Coiled coil</keyword>
<dbReference type="Gene3D" id="1.10.10.10">
    <property type="entry name" value="Winged helix-like DNA-binding domain superfamily/Winged helix DNA-binding domain"/>
    <property type="match status" value="1"/>
</dbReference>
<dbReference type="EMBL" id="AOIU01000020">
    <property type="protein sequence ID" value="ELZ26538.1"/>
    <property type="molecule type" value="Genomic_DNA"/>
</dbReference>
<dbReference type="Proteomes" id="UP000011626">
    <property type="component" value="Unassembled WGS sequence"/>
</dbReference>
<keyword evidence="3" id="KW-1185">Reference proteome</keyword>
<protein>
    <submittedName>
        <fullName evidence="2">Uncharacterized protein</fullName>
    </submittedName>
</protein>
<name>M0CVB0_9EURY</name>
<proteinExistence type="predicted"/>
<evidence type="ECO:0000313" key="3">
    <source>
        <dbReference type="Proteomes" id="UP000011626"/>
    </source>
</evidence>
<organism evidence="2 3">
    <name type="scientific">Halosimplex carlsbadense 2-9-1</name>
    <dbReference type="NCBI Taxonomy" id="797114"/>
    <lineage>
        <taxon>Archaea</taxon>
        <taxon>Methanobacteriati</taxon>
        <taxon>Methanobacteriota</taxon>
        <taxon>Stenosarchaea group</taxon>
        <taxon>Halobacteria</taxon>
        <taxon>Halobacteriales</taxon>
        <taxon>Haloarculaceae</taxon>
        <taxon>Halosimplex</taxon>
    </lineage>
</organism>
<dbReference type="Gene3D" id="1.10.287.1490">
    <property type="match status" value="1"/>
</dbReference>
<comment type="caution">
    <text evidence="2">The sequence shown here is derived from an EMBL/GenBank/DDBJ whole genome shotgun (WGS) entry which is preliminary data.</text>
</comment>
<dbReference type="InterPro" id="IPR036390">
    <property type="entry name" value="WH_DNA-bd_sf"/>
</dbReference>
<dbReference type="AlphaFoldDB" id="M0CVB0"/>
<evidence type="ECO:0000313" key="2">
    <source>
        <dbReference type="EMBL" id="ELZ26538.1"/>
    </source>
</evidence>
<dbReference type="SUPFAM" id="SSF46785">
    <property type="entry name" value="Winged helix' DNA-binding domain"/>
    <property type="match status" value="1"/>
</dbReference>
<dbReference type="InterPro" id="IPR036388">
    <property type="entry name" value="WH-like_DNA-bd_sf"/>
</dbReference>
<sequence length="277" mass="31986">MPEVTFEGESIDEISQSTLRILRQEDGGMTTGKIAEEMGDREEYRGRVHHRVKRTANDVGKLNRLGLVEKVGERERSGDRKNAHLYGLTDEGREFVDGNVGAMVDVVPASDLVEEFRRMQDYVDGLEQRVEQAEQVVDGRGDTITEHSKFISRAKDDYATENYVDNQIENLYIGELDSRVSTLEERVDDLEAEVQGNAERLDELEEKQDRMNDVISKIQQELGAVTRMDASVHQRLNRLEELRLRERVEVYDRFVEWRDGKMSGWSVPEEYRDLFGL</sequence>
<dbReference type="RefSeq" id="WP_006883461.1">
    <property type="nucleotide sequence ID" value="NZ_AOIU01000020.1"/>
</dbReference>
<accession>M0CVB0</accession>
<feature type="coiled-coil region" evidence="1">
    <location>
        <begin position="173"/>
        <end position="221"/>
    </location>
</feature>
<gene>
    <name evidence="2" type="ORF">C475_08932</name>
</gene>